<sequence length="427" mass="48887">MYFPSRKQLFSLTNHCTYAIPETGEFITCFEHGSRIYYLTNLGSTTFLKSVHLQDKTQETCNKISDSCGAPITFGRANDSFVFGENIFIFFGDWKVLRLNMRDRSIEDATKLVEELSGMDYLWSAQDDQAIYFEVSDNDENSSLWKLPICSEEPVSNSVIIANRDYLKCSACNGLVDKQKAFRCRTCIANNVMSAKIIFCGTCFTLQHNGHVFNNEEIVDNSTKLASLTSLGLSVVDMETLKTTLRQSLSEVIDLEITRNLETLEEKVELIEISKKRIQDDRSMTASDLQWNMEAIRELSSAADQELERIEMWKDRVLSAILANGRFVQSVSVVMELKSVLVVFCALALVSVYANEYRAYRERRAVAVLPGFGMMCVLGGYCGRDYKSVRNHHPDRRYGPYYHNQYIPRRKDLKRRGPHSHRGYYFG</sequence>
<name>A0AA39HN48_9BILA</name>
<evidence type="ECO:0000313" key="3">
    <source>
        <dbReference type="EMBL" id="KAK0408952.1"/>
    </source>
</evidence>
<evidence type="ECO:0000256" key="2">
    <source>
        <dbReference type="SAM" id="Phobius"/>
    </source>
</evidence>
<proteinExistence type="predicted"/>
<gene>
    <name evidence="3" type="ORF">QR680_004257</name>
</gene>
<accession>A0AA39HN48</accession>
<feature type="transmembrane region" description="Helical" evidence="2">
    <location>
        <begin position="365"/>
        <end position="383"/>
    </location>
</feature>
<dbReference type="Proteomes" id="UP001175271">
    <property type="component" value="Unassembled WGS sequence"/>
</dbReference>
<protein>
    <submittedName>
        <fullName evidence="3">Uncharacterized protein</fullName>
    </submittedName>
</protein>
<keyword evidence="1" id="KW-0175">Coiled coil</keyword>
<keyword evidence="4" id="KW-1185">Reference proteome</keyword>
<keyword evidence="2" id="KW-1133">Transmembrane helix</keyword>
<organism evidence="3 4">
    <name type="scientific">Steinernema hermaphroditum</name>
    <dbReference type="NCBI Taxonomy" id="289476"/>
    <lineage>
        <taxon>Eukaryota</taxon>
        <taxon>Metazoa</taxon>
        <taxon>Ecdysozoa</taxon>
        <taxon>Nematoda</taxon>
        <taxon>Chromadorea</taxon>
        <taxon>Rhabditida</taxon>
        <taxon>Tylenchina</taxon>
        <taxon>Panagrolaimomorpha</taxon>
        <taxon>Strongyloidoidea</taxon>
        <taxon>Steinernematidae</taxon>
        <taxon>Steinernema</taxon>
    </lineage>
</organism>
<feature type="transmembrane region" description="Helical" evidence="2">
    <location>
        <begin position="333"/>
        <end position="353"/>
    </location>
</feature>
<keyword evidence="2" id="KW-0812">Transmembrane</keyword>
<comment type="caution">
    <text evidence="3">The sequence shown here is derived from an EMBL/GenBank/DDBJ whole genome shotgun (WGS) entry which is preliminary data.</text>
</comment>
<evidence type="ECO:0000313" key="4">
    <source>
        <dbReference type="Proteomes" id="UP001175271"/>
    </source>
</evidence>
<reference evidence="3" key="1">
    <citation type="submission" date="2023-06" db="EMBL/GenBank/DDBJ databases">
        <title>Genomic analysis of the entomopathogenic nematode Steinernema hermaphroditum.</title>
        <authorList>
            <person name="Schwarz E.M."/>
            <person name="Heppert J.K."/>
            <person name="Baniya A."/>
            <person name="Schwartz H.T."/>
            <person name="Tan C.-H."/>
            <person name="Antoshechkin I."/>
            <person name="Sternberg P.W."/>
            <person name="Goodrich-Blair H."/>
            <person name="Dillman A.R."/>
        </authorList>
    </citation>
    <scope>NUCLEOTIDE SEQUENCE</scope>
    <source>
        <strain evidence="3">PS9179</strain>
        <tissue evidence="3">Whole animal</tissue>
    </source>
</reference>
<feature type="coiled-coil region" evidence="1">
    <location>
        <begin position="261"/>
        <end position="316"/>
    </location>
</feature>
<keyword evidence="2" id="KW-0472">Membrane</keyword>
<evidence type="ECO:0000256" key="1">
    <source>
        <dbReference type="SAM" id="Coils"/>
    </source>
</evidence>
<dbReference type="EMBL" id="JAUCMV010000003">
    <property type="protein sequence ID" value="KAK0408952.1"/>
    <property type="molecule type" value="Genomic_DNA"/>
</dbReference>
<dbReference type="AlphaFoldDB" id="A0AA39HN48"/>